<evidence type="ECO:0000256" key="3">
    <source>
        <dbReference type="ARBA" id="ARBA00023004"/>
    </source>
</evidence>
<evidence type="ECO:0000313" key="10">
    <source>
        <dbReference type="EMBL" id="KAA8492368.1"/>
    </source>
</evidence>
<feature type="domain" description="DPH-type MB" evidence="8">
    <location>
        <begin position="61"/>
        <end position="117"/>
    </location>
</feature>
<dbReference type="PANTHER" id="PTHR21454">
    <property type="entry name" value="DPH3 HOMOLOG-RELATED"/>
    <property type="match status" value="1"/>
</dbReference>
<evidence type="ECO:0000256" key="6">
    <source>
        <dbReference type="ARBA" id="ARBA00041070"/>
    </source>
</evidence>
<dbReference type="InterPro" id="IPR044248">
    <property type="entry name" value="DPH3/4-like"/>
</dbReference>
<comment type="caution">
    <text evidence="9">The sequence shown here is derived from an EMBL/GenBank/DDBJ whole genome shotgun (WGS) entry which is preliminary data.</text>
</comment>
<dbReference type="PROSITE" id="PS51074">
    <property type="entry name" value="DPH_MB"/>
    <property type="match status" value="1"/>
</dbReference>
<comment type="pathway">
    <text evidence="1">Protein modification; peptidyl-diphthamide biosynthesis.</text>
</comment>
<accession>A0A5J4YJD4</accession>
<dbReference type="PANTHER" id="PTHR21454:SF31">
    <property type="entry name" value="DIPHTHAMIDE BIOSYNTHESIS PROTEIN 3"/>
    <property type="match status" value="1"/>
</dbReference>
<dbReference type="InterPro" id="IPR007872">
    <property type="entry name" value="DPH_MB_dom"/>
</dbReference>
<dbReference type="Proteomes" id="UP000324585">
    <property type="component" value="Unassembled WGS sequence"/>
</dbReference>
<dbReference type="SUPFAM" id="SSF144217">
    <property type="entry name" value="CSL zinc finger"/>
    <property type="match status" value="1"/>
</dbReference>
<dbReference type="InterPro" id="IPR036671">
    <property type="entry name" value="DPH_MB_sf"/>
</dbReference>
<evidence type="ECO:0000256" key="7">
    <source>
        <dbReference type="ARBA" id="ARBA00048125"/>
    </source>
</evidence>
<protein>
    <recommendedName>
        <fullName evidence="6">Diphthamide biosynthesis protein 3</fullName>
    </recommendedName>
</protein>
<dbReference type="AlphaFoldDB" id="A0A5J4YJD4"/>
<dbReference type="Pfam" id="PF05207">
    <property type="entry name" value="Zn_ribbon_CSL"/>
    <property type="match status" value="1"/>
</dbReference>
<keyword evidence="2" id="KW-0479">Metal-binding</keyword>
<reference evidence="11" key="1">
    <citation type="journal article" date="2019" name="Nat. Commun.">
        <title>Expansion of phycobilisome linker gene families in mesophilic red algae.</title>
        <authorList>
            <person name="Lee J."/>
            <person name="Kim D."/>
            <person name="Bhattacharya D."/>
            <person name="Yoon H.S."/>
        </authorList>
    </citation>
    <scope>NUCLEOTIDE SEQUENCE [LARGE SCALE GENOMIC DNA]</scope>
    <source>
        <strain evidence="11">CCMP 1328</strain>
    </source>
</reference>
<evidence type="ECO:0000256" key="1">
    <source>
        <dbReference type="ARBA" id="ARBA00005156"/>
    </source>
</evidence>
<dbReference type="Gene3D" id="3.10.660.10">
    <property type="entry name" value="DPH Zinc finger"/>
    <property type="match status" value="1"/>
</dbReference>
<dbReference type="GO" id="GO:0017183">
    <property type="term" value="P:protein histidyl modification to diphthamide"/>
    <property type="evidence" value="ECO:0007669"/>
    <property type="project" value="InterPro"/>
</dbReference>
<dbReference type="FunFam" id="3.10.660.10:FF:000001">
    <property type="entry name" value="Diphthamide biosynthesis 3"/>
    <property type="match status" value="1"/>
</dbReference>
<sequence length="138" mass="15248">MQRWIRTDCTSSLYISEQGISRRKSRLLCSGCRRDACCAARQVNAGEGRGAAGGSSRMATVYDEVEIEDMEWDDALNAFTYPCPCGDVFRITKDELRAGEEIGTCPSCSLTIRVIYDQDEFEQVSPDKSVRAQVSASA</sequence>
<organism evidence="9 11">
    <name type="scientific">Porphyridium purpureum</name>
    <name type="common">Red alga</name>
    <name type="synonym">Porphyridium cruentum</name>
    <dbReference type="NCBI Taxonomy" id="35688"/>
    <lineage>
        <taxon>Eukaryota</taxon>
        <taxon>Rhodophyta</taxon>
        <taxon>Bangiophyceae</taxon>
        <taxon>Porphyridiales</taxon>
        <taxon>Porphyridiaceae</taxon>
        <taxon>Porphyridium</taxon>
    </lineage>
</organism>
<evidence type="ECO:0000313" key="11">
    <source>
        <dbReference type="Proteomes" id="UP000324585"/>
    </source>
</evidence>
<gene>
    <name evidence="9" type="ORF">FVE85_1351</name>
    <name evidence="10" type="ORF">FVE85_7875</name>
</gene>
<dbReference type="GO" id="GO:0046872">
    <property type="term" value="F:metal ion binding"/>
    <property type="evidence" value="ECO:0007669"/>
    <property type="project" value="UniProtKB-KW"/>
</dbReference>
<dbReference type="EMBL" id="VRMN01000009">
    <property type="protein sequence ID" value="KAA8492368.1"/>
    <property type="molecule type" value="Genomic_DNA"/>
</dbReference>
<evidence type="ECO:0000256" key="2">
    <source>
        <dbReference type="ARBA" id="ARBA00022723"/>
    </source>
</evidence>
<evidence type="ECO:0000313" key="9">
    <source>
        <dbReference type="EMBL" id="KAA8490904.1"/>
    </source>
</evidence>
<evidence type="ECO:0000256" key="5">
    <source>
        <dbReference type="ARBA" id="ARBA00036267"/>
    </source>
</evidence>
<dbReference type="EMBL" id="VRMN01000018">
    <property type="protein sequence ID" value="KAA8490904.1"/>
    <property type="molecule type" value="Genomic_DNA"/>
</dbReference>
<evidence type="ECO:0000256" key="4">
    <source>
        <dbReference type="ARBA" id="ARBA00024032"/>
    </source>
</evidence>
<reference evidence="9" key="2">
    <citation type="submission" date="2019-09" db="EMBL/GenBank/DDBJ databases">
        <title>Expansion of phycobilisome linker gene families in mesophilic red algae.</title>
        <authorList>
            <person name="Lee J."/>
        </authorList>
    </citation>
    <scope>NUCLEOTIDE SEQUENCE [LARGE SCALE GENOMIC DNA]</scope>
    <source>
        <strain evidence="9">CCMP 1328</strain>
        <tissue evidence="9">Unicellular</tissue>
    </source>
</reference>
<comment type="catalytic activity">
    <reaction evidence="5">
        <text>[3Fe-4S](1+)-[protein] + Fe(2+)-[Dph3] = [3Fe-4S](0)-[protein] + Fe(3+)-[Dph3]</text>
        <dbReference type="Rhea" id="RHEA:71235"/>
        <dbReference type="Rhea" id="RHEA-COMP:17996"/>
        <dbReference type="Rhea" id="RHEA-COMP:17997"/>
        <dbReference type="Rhea" id="RHEA-COMP:18002"/>
        <dbReference type="Rhea" id="RHEA-COMP:18003"/>
        <dbReference type="ChEBI" id="CHEBI:29033"/>
        <dbReference type="ChEBI" id="CHEBI:29034"/>
        <dbReference type="ChEBI" id="CHEBI:33751"/>
        <dbReference type="ChEBI" id="CHEBI:47402"/>
        <dbReference type="ChEBI" id="CHEBI:83228"/>
    </reaction>
</comment>
<proteinExistence type="inferred from homology"/>
<comment type="similarity">
    <text evidence="4">Belongs to the DPH3 family.</text>
</comment>
<keyword evidence="3" id="KW-0408">Iron</keyword>
<comment type="catalytic activity">
    <reaction evidence="7">
        <text>2 [3Fe-4S](0)-[protein] + 2 Fe(2+)-[Dph3] + NADH = 2 [4Fe-4S](1+)-[protein] + 2 [Dph3] + NAD(+) + H(+)</text>
        <dbReference type="Rhea" id="RHEA:71239"/>
        <dbReference type="Rhea" id="RHEA-COMP:17997"/>
        <dbReference type="Rhea" id="RHEA-COMP:17998"/>
        <dbReference type="Rhea" id="RHEA-COMP:18001"/>
        <dbReference type="Rhea" id="RHEA-COMP:18002"/>
        <dbReference type="ChEBI" id="CHEBI:15378"/>
        <dbReference type="ChEBI" id="CHEBI:29033"/>
        <dbReference type="ChEBI" id="CHEBI:33723"/>
        <dbReference type="ChEBI" id="CHEBI:47402"/>
        <dbReference type="ChEBI" id="CHEBI:57540"/>
        <dbReference type="ChEBI" id="CHEBI:57945"/>
        <dbReference type="ChEBI" id="CHEBI:83228"/>
    </reaction>
</comment>
<dbReference type="OrthoDB" id="66964at2759"/>
<name>A0A5J4YJD4_PORPP</name>
<evidence type="ECO:0000259" key="8">
    <source>
        <dbReference type="PROSITE" id="PS51074"/>
    </source>
</evidence>
<keyword evidence="11" id="KW-1185">Reference proteome</keyword>